<evidence type="ECO:0000313" key="4">
    <source>
        <dbReference type="Proteomes" id="UP000612456"/>
    </source>
</evidence>
<dbReference type="GO" id="GO:0006043">
    <property type="term" value="P:glucosamine catabolic process"/>
    <property type="evidence" value="ECO:0007669"/>
    <property type="project" value="TreeGrafter"/>
</dbReference>
<gene>
    <name evidence="3" type="primary">nagB</name>
    <name evidence="3" type="ORF">GCM10010911_62970</name>
</gene>
<dbReference type="PANTHER" id="PTHR11280">
    <property type="entry name" value="GLUCOSAMINE-6-PHOSPHATE ISOMERASE"/>
    <property type="match status" value="1"/>
</dbReference>
<sequence>MSTAKGLVTTRNADLLKVEVYENRKHMGISAAEAVSAKMKELLASQKEIRMIFAAAPSQNEFLEKLRSVEGLDWSRVTAFHMDEYIGLPPGAPERFSAFLCKGLFDEVHPGTVQLIDSTSSAEEESQRYARLLQQHPIDIVCLGIGENGHIAFNDPPVADFNDPVWVKSVELDEICRQQQVNDGCFPDLPSVPTHAITLTIPALFSGTHLFCMVPGVTKAAAVSATLNGPITTQCPSSILRRHPDCTLYTDNDSYGKQV</sequence>
<dbReference type="InterPro" id="IPR006148">
    <property type="entry name" value="Glc/Gal-6P_isomerase"/>
</dbReference>
<dbReference type="Pfam" id="PF01182">
    <property type="entry name" value="Glucosamine_iso"/>
    <property type="match status" value="1"/>
</dbReference>
<keyword evidence="1" id="KW-0119">Carbohydrate metabolism</keyword>
<evidence type="ECO:0000259" key="2">
    <source>
        <dbReference type="Pfam" id="PF01182"/>
    </source>
</evidence>
<evidence type="ECO:0000313" key="3">
    <source>
        <dbReference type="EMBL" id="GGD95725.1"/>
    </source>
</evidence>
<protein>
    <submittedName>
        <fullName evidence="3">Glucosamine-6-phosphate deaminase</fullName>
    </submittedName>
</protein>
<keyword evidence="4" id="KW-1185">Reference proteome</keyword>
<dbReference type="Proteomes" id="UP000612456">
    <property type="component" value="Unassembled WGS sequence"/>
</dbReference>
<dbReference type="GO" id="GO:0042802">
    <property type="term" value="F:identical protein binding"/>
    <property type="evidence" value="ECO:0007669"/>
    <property type="project" value="TreeGrafter"/>
</dbReference>
<accession>A0A916ZGE2</accession>
<dbReference type="InterPro" id="IPR004547">
    <property type="entry name" value="Glucosamine6P_isomerase"/>
</dbReference>
<dbReference type="GO" id="GO:0004342">
    <property type="term" value="F:glucosamine-6-phosphate deaminase activity"/>
    <property type="evidence" value="ECO:0007669"/>
    <property type="project" value="InterPro"/>
</dbReference>
<feature type="domain" description="Glucosamine/galactosamine-6-phosphate isomerase" evidence="2">
    <location>
        <begin position="24"/>
        <end position="242"/>
    </location>
</feature>
<comment type="caution">
    <text evidence="3">The sequence shown here is derived from an EMBL/GenBank/DDBJ whole genome shotgun (WGS) entry which is preliminary data.</text>
</comment>
<organism evidence="3 4">
    <name type="scientific">Paenibacillus nasutitermitis</name>
    <dbReference type="NCBI Taxonomy" id="1652958"/>
    <lineage>
        <taxon>Bacteria</taxon>
        <taxon>Bacillati</taxon>
        <taxon>Bacillota</taxon>
        <taxon>Bacilli</taxon>
        <taxon>Bacillales</taxon>
        <taxon>Paenibacillaceae</taxon>
        <taxon>Paenibacillus</taxon>
    </lineage>
</organism>
<dbReference type="InterPro" id="IPR037171">
    <property type="entry name" value="NagB/RpiA_transferase-like"/>
</dbReference>
<dbReference type="Gene3D" id="3.40.50.1360">
    <property type="match status" value="1"/>
</dbReference>
<dbReference type="CDD" id="cd01399">
    <property type="entry name" value="GlcN6P_deaminase"/>
    <property type="match status" value="1"/>
</dbReference>
<reference evidence="3" key="2">
    <citation type="submission" date="2020-09" db="EMBL/GenBank/DDBJ databases">
        <authorList>
            <person name="Sun Q."/>
            <person name="Zhou Y."/>
        </authorList>
    </citation>
    <scope>NUCLEOTIDE SEQUENCE</scope>
    <source>
        <strain evidence="3">CGMCC 1.15178</strain>
    </source>
</reference>
<dbReference type="RefSeq" id="WP_188998701.1">
    <property type="nucleotide sequence ID" value="NZ_BMHP01000008.1"/>
</dbReference>
<dbReference type="AlphaFoldDB" id="A0A916ZGE2"/>
<dbReference type="GO" id="GO:0005975">
    <property type="term" value="P:carbohydrate metabolic process"/>
    <property type="evidence" value="ECO:0007669"/>
    <property type="project" value="InterPro"/>
</dbReference>
<name>A0A916ZGE2_9BACL</name>
<evidence type="ECO:0000256" key="1">
    <source>
        <dbReference type="ARBA" id="ARBA00023277"/>
    </source>
</evidence>
<dbReference type="GO" id="GO:0006046">
    <property type="term" value="P:N-acetylglucosamine catabolic process"/>
    <property type="evidence" value="ECO:0007669"/>
    <property type="project" value="TreeGrafter"/>
</dbReference>
<dbReference type="GO" id="GO:0019262">
    <property type="term" value="P:N-acetylneuraminate catabolic process"/>
    <property type="evidence" value="ECO:0007669"/>
    <property type="project" value="TreeGrafter"/>
</dbReference>
<dbReference type="GO" id="GO:0005737">
    <property type="term" value="C:cytoplasm"/>
    <property type="evidence" value="ECO:0007669"/>
    <property type="project" value="TreeGrafter"/>
</dbReference>
<dbReference type="PANTHER" id="PTHR11280:SF6">
    <property type="entry name" value="GLUCOSAMINE-6-PHOSPHATE ISOMERASE NAGB"/>
    <property type="match status" value="1"/>
</dbReference>
<dbReference type="EMBL" id="BMHP01000008">
    <property type="protein sequence ID" value="GGD95725.1"/>
    <property type="molecule type" value="Genomic_DNA"/>
</dbReference>
<reference evidence="3" key="1">
    <citation type="journal article" date="2014" name="Int. J. Syst. Evol. Microbiol.">
        <title>Complete genome sequence of Corynebacterium casei LMG S-19264T (=DSM 44701T), isolated from a smear-ripened cheese.</title>
        <authorList>
            <consortium name="US DOE Joint Genome Institute (JGI-PGF)"/>
            <person name="Walter F."/>
            <person name="Albersmeier A."/>
            <person name="Kalinowski J."/>
            <person name="Ruckert C."/>
        </authorList>
    </citation>
    <scope>NUCLEOTIDE SEQUENCE</scope>
    <source>
        <strain evidence="3">CGMCC 1.15178</strain>
    </source>
</reference>
<dbReference type="SUPFAM" id="SSF100950">
    <property type="entry name" value="NagB/RpiA/CoA transferase-like"/>
    <property type="match status" value="1"/>
</dbReference>
<proteinExistence type="predicted"/>